<keyword evidence="4" id="KW-1185">Reference proteome</keyword>
<feature type="transmembrane region" description="Helical" evidence="1">
    <location>
        <begin position="62"/>
        <end position="83"/>
    </location>
</feature>
<accession>A0A815IUK5</accession>
<sequence>MIPNMQQPLGTTISPLITNIISTLTSLAILDGSDGILFLLAIPPGYYASTDTSKLHGTATSALMLIAIVVLVSFAFTFSNGYLNQYPVETETLSSFACDTSIRNAKFDTNLLPLSIPPSISTLAERFTFQYYPPLYVWIPSMELYQPR</sequence>
<gene>
    <name evidence="2" type="ORF">EDS130_LOCUS34521</name>
    <name evidence="3" type="ORF">XAT740_LOCUS39549</name>
</gene>
<name>A0A815IUK5_ADIRI</name>
<protein>
    <submittedName>
        <fullName evidence="2">Uncharacterized protein</fullName>
    </submittedName>
</protein>
<keyword evidence="1" id="KW-1133">Transmembrane helix</keyword>
<feature type="transmembrane region" description="Helical" evidence="1">
    <location>
        <begin position="20"/>
        <end position="42"/>
    </location>
</feature>
<dbReference type="EMBL" id="CAJNOR010004396">
    <property type="protein sequence ID" value="CAF1499117.1"/>
    <property type="molecule type" value="Genomic_DNA"/>
</dbReference>
<dbReference type="OrthoDB" id="10100602at2759"/>
<dbReference type="Proteomes" id="UP000663828">
    <property type="component" value="Unassembled WGS sequence"/>
</dbReference>
<keyword evidence="1" id="KW-0472">Membrane</keyword>
<proteinExistence type="predicted"/>
<evidence type="ECO:0000256" key="1">
    <source>
        <dbReference type="SAM" id="Phobius"/>
    </source>
</evidence>
<keyword evidence="1" id="KW-0812">Transmembrane</keyword>
<dbReference type="AlphaFoldDB" id="A0A815IUK5"/>
<evidence type="ECO:0000313" key="5">
    <source>
        <dbReference type="Proteomes" id="UP000663852"/>
    </source>
</evidence>
<evidence type="ECO:0000313" key="2">
    <source>
        <dbReference type="EMBL" id="CAF1373622.1"/>
    </source>
</evidence>
<comment type="caution">
    <text evidence="2">The sequence shown here is derived from an EMBL/GenBank/DDBJ whole genome shotgun (WGS) entry which is preliminary data.</text>
</comment>
<dbReference type="EMBL" id="CAJNOJ010000290">
    <property type="protein sequence ID" value="CAF1373622.1"/>
    <property type="molecule type" value="Genomic_DNA"/>
</dbReference>
<evidence type="ECO:0000313" key="3">
    <source>
        <dbReference type="EMBL" id="CAF1499117.1"/>
    </source>
</evidence>
<reference evidence="2" key="1">
    <citation type="submission" date="2021-02" db="EMBL/GenBank/DDBJ databases">
        <authorList>
            <person name="Nowell W R."/>
        </authorList>
    </citation>
    <scope>NUCLEOTIDE SEQUENCE</scope>
</reference>
<evidence type="ECO:0000313" key="4">
    <source>
        <dbReference type="Proteomes" id="UP000663828"/>
    </source>
</evidence>
<dbReference type="Proteomes" id="UP000663852">
    <property type="component" value="Unassembled WGS sequence"/>
</dbReference>
<organism evidence="2 5">
    <name type="scientific">Adineta ricciae</name>
    <name type="common">Rotifer</name>
    <dbReference type="NCBI Taxonomy" id="249248"/>
    <lineage>
        <taxon>Eukaryota</taxon>
        <taxon>Metazoa</taxon>
        <taxon>Spiralia</taxon>
        <taxon>Gnathifera</taxon>
        <taxon>Rotifera</taxon>
        <taxon>Eurotatoria</taxon>
        <taxon>Bdelloidea</taxon>
        <taxon>Adinetida</taxon>
        <taxon>Adinetidae</taxon>
        <taxon>Adineta</taxon>
    </lineage>
</organism>